<dbReference type="PROSITE" id="PS50030">
    <property type="entry name" value="UBA"/>
    <property type="match status" value="1"/>
</dbReference>
<feature type="domain" description="UBA" evidence="2">
    <location>
        <begin position="518"/>
        <end position="559"/>
    </location>
</feature>
<evidence type="ECO:0000256" key="1">
    <source>
        <dbReference type="SAM" id="MobiDB-lite"/>
    </source>
</evidence>
<dbReference type="SUPFAM" id="SSF46934">
    <property type="entry name" value="UBA-like"/>
    <property type="match status" value="1"/>
</dbReference>
<feature type="region of interest" description="Disordered" evidence="1">
    <location>
        <begin position="1"/>
        <end position="72"/>
    </location>
</feature>
<feature type="compositionally biased region" description="Pro residues" evidence="1">
    <location>
        <begin position="8"/>
        <end position="22"/>
    </location>
</feature>
<sequence length="599" mass="66997">MVSEKVIPPRPSLAPPVPAPAPPEEEGVPLGPPATASAKPGQEKSCSLEREPMTNVSGEGEEEDEEESPPTNFGQLFEAWRLIIRPPRRRYGMKSLGPNHLQVILPSDSSKRLSRPLERQDLELRNARGEMLKCSHFMCCEPIDRHPCVVFCHGSSSCRVDAFQIMPFLFEHNLSVFCFDFAGSGLSGGEYVTLGHREEDDLRTVIDYLSRHPKVSNLGLWGKSMGAVASILRASKDRRVDACVLDSPFADFARVVADYCENTAALQWVPRSAIDWCLARVCGAVQERVGFDPREVRPLLVVGQCHCPALFASAEEDRVVSHEQVKELQNAWKGESRFYRLPGGHNTDRPTEFLREAAGFMWEALRNAEEADELLCGAVDAYLAECSRSTSRSWMEPKVWEEDQLHKAVECYLDQRECLEGAIESFLLKGGAIPRVSPRWPHLTSGHPVRPLSLMEDKRAQIRNLLDCEGAPSEAWPSEAAPQVKEKKKRKAKDKKAKKEEEQQMDFPSAPAEPAGGESVEETIRMLKDMGFDDENRIRVVLEAVGNDVEKAGAVLVWSRVELFGSPPPQMANKTSAASFAEDFVWMNGYRLRRLLTFI</sequence>
<accession>A0ABP0KFE4</accession>
<feature type="compositionally biased region" description="Low complexity" evidence="1">
    <location>
        <begin position="472"/>
        <end position="482"/>
    </location>
</feature>
<dbReference type="CDD" id="cd14270">
    <property type="entry name" value="UBA"/>
    <property type="match status" value="1"/>
</dbReference>
<dbReference type="Gene3D" id="1.10.8.10">
    <property type="entry name" value="DNA helicase RuvA subunit, C-terminal domain"/>
    <property type="match status" value="1"/>
</dbReference>
<dbReference type="InterPro" id="IPR022742">
    <property type="entry name" value="Hydrolase_4"/>
</dbReference>
<evidence type="ECO:0000259" key="2">
    <source>
        <dbReference type="PROSITE" id="PS50030"/>
    </source>
</evidence>
<evidence type="ECO:0000313" key="4">
    <source>
        <dbReference type="Proteomes" id="UP001642464"/>
    </source>
</evidence>
<keyword evidence="4" id="KW-1185">Reference proteome</keyword>
<organism evidence="3 4">
    <name type="scientific">Durusdinium trenchii</name>
    <dbReference type="NCBI Taxonomy" id="1381693"/>
    <lineage>
        <taxon>Eukaryota</taxon>
        <taxon>Sar</taxon>
        <taxon>Alveolata</taxon>
        <taxon>Dinophyceae</taxon>
        <taxon>Suessiales</taxon>
        <taxon>Symbiodiniaceae</taxon>
        <taxon>Durusdinium</taxon>
    </lineage>
</organism>
<dbReference type="InterPro" id="IPR009060">
    <property type="entry name" value="UBA-like_sf"/>
</dbReference>
<gene>
    <name evidence="3" type="ORF">SCF082_LOCUS17073</name>
</gene>
<reference evidence="3 4" key="1">
    <citation type="submission" date="2024-02" db="EMBL/GenBank/DDBJ databases">
        <authorList>
            <person name="Chen Y."/>
            <person name="Shah S."/>
            <person name="Dougan E. K."/>
            <person name="Thang M."/>
            <person name="Chan C."/>
        </authorList>
    </citation>
    <scope>NUCLEOTIDE SEQUENCE [LARGE SCALE GENOMIC DNA]</scope>
</reference>
<dbReference type="InterPro" id="IPR052920">
    <property type="entry name" value="DNA-binding_regulatory"/>
</dbReference>
<dbReference type="EMBL" id="CAXAMM010011159">
    <property type="protein sequence ID" value="CAK9025418.1"/>
    <property type="molecule type" value="Genomic_DNA"/>
</dbReference>
<dbReference type="PANTHER" id="PTHR43358:SF4">
    <property type="entry name" value="ALPHA_BETA HYDROLASE FOLD-1 DOMAIN-CONTAINING PROTEIN"/>
    <property type="match status" value="1"/>
</dbReference>
<dbReference type="SUPFAM" id="SSF53474">
    <property type="entry name" value="alpha/beta-Hydrolases"/>
    <property type="match status" value="1"/>
</dbReference>
<feature type="compositionally biased region" description="Acidic residues" evidence="1">
    <location>
        <begin position="59"/>
        <end position="68"/>
    </location>
</feature>
<proteinExistence type="predicted"/>
<dbReference type="PANTHER" id="PTHR43358">
    <property type="entry name" value="ALPHA/BETA-HYDROLASE"/>
    <property type="match status" value="1"/>
</dbReference>
<feature type="region of interest" description="Disordered" evidence="1">
    <location>
        <begin position="472"/>
        <end position="519"/>
    </location>
</feature>
<comment type="caution">
    <text evidence="3">The sequence shown here is derived from an EMBL/GenBank/DDBJ whole genome shotgun (WGS) entry which is preliminary data.</text>
</comment>
<dbReference type="Proteomes" id="UP001642464">
    <property type="component" value="Unassembled WGS sequence"/>
</dbReference>
<protein>
    <submittedName>
        <fullName evidence="3">Uncharacterized protein YqkD</fullName>
    </submittedName>
</protein>
<dbReference type="InterPro" id="IPR015940">
    <property type="entry name" value="UBA"/>
</dbReference>
<dbReference type="InterPro" id="IPR029058">
    <property type="entry name" value="AB_hydrolase_fold"/>
</dbReference>
<name>A0ABP0KFE4_9DINO</name>
<feature type="compositionally biased region" description="Basic residues" evidence="1">
    <location>
        <begin position="486"/>
        <end position="496"/>
    </location>
</feature>
<evidence type="ECO:0000313" key="3">
    <source>
        <dbReference type="EMBL" id="CAK9025418.1"/>
    </source>
</evidence>
<dbReference type="Gene3D" id="3.40.50.1820">
    <property type="entry name" value="alpha/beta hydrolase"/>
    <property type="match status" value="1"/>
</dbReference>
<dbReference type="Pfam" id="PF12146">
    <property type="entry name" value="Hydrolase_4"/>
    <property type="match status" value="1"/>
</dbReference>
<feature type="non-terminal residue" evidence="3">
    <location>
        <position position="599"/>
    </location>
</feature>